<organism evidence="1 2">
    <name type="scientific">Anas platyrhynchos</name>
    <name type="common">Mallard</name>
    <name type="synonym">Anas boschas</name>
    <dbReference type="NCBI Taxonomy" id="8839"/>
    <lineage>
        <taxon>Eukaryota</taxon>
        <taxon>Metazoa</taxon>
        <taxon>Chordata</taxon>
        <taxon>Craniata</taxon>
        <taxon>Vertebrata</taxon>
        <taxon>Euteleostomi</taxon>
        <taxon>Archelosauria</taxon>
        <taxon>Archosauria</taxon>
        <taxon>Dinosauria</taxon>
        <taxon>Saurischia</taxon>
        <taxon>Theropoda</taxon>
        <taxon>Coelurosauria</taxon>
        <taxon>Aves</taxon>
        <taxon>Neognathae</taxon>
        <taxon>Galloanserae</taxon>
        <taxon>Anseriformes</taxon>
        <taxon>Anatidae</taxon>
        <taxon>Anatinae</taxon>
        <taxon>Anas</taxon>
    </lineage>
</organism>
<accession>R0JHH0</accession>
<dbReference type="Proteomes" id="UP000296049">
    <property type="component" value="Unassembled WGS sequence"/>
</dbReference>
<dbReference type="AlphaFoldDB" id="R0JHH0"/>
<gene>
    <name evidence="1" type="ORF">Anapl_10824</name>
</gene>
<keyword evidence="2" id="KW-1185">Reference proteome</keyword>
<sequence length="182" mass="19865">MIECDTSSIIIQAQDLFVWGEYSCSANKRIIQQAQEDGLATEEVTLSSLTHPLQQQDEDIEKITFCIKSRGVICFSLLKFFTLKAGPDLLIQLSGLSVNLSYPTDVTGDLTCCLTLADTSEPALFTLLRHCGTAPCSVTPSWLAFPLQEAPLWLFPNIPPLSGSHSNPLLKSKKASLYAGIT</sequence>
<proteinExistence type="predicted"/>
<evidence type="ECO:0000313" key="2">
    <source>
        <dbReference type="Proteomes" id="UP000296049"/>
    </source>
</evidence>
<name>R0JHH0_ANAPL</name>
<reference evidence="2" key="1">
    <citation type="journal article" date="2013" name="Nat. Genet.">
        <title>The duck genome and transcriptome provide insight into an avian influenza virus reservoir species.</title>
        <authorList>
            <person name="Huang Y."/>
            <person name="Li Y."/>
            <person name="Burt D.W."/>
            <person name="Chen H."/>
            <person name="Zhang Y."/>
            <person name="Qian W."/>
            <person name="Kim H."/>
            <person name="Gan S."/>
            <person name="Zhao Y."/>
            <person name="Li J."/>
            <person name="Yi K."/>
            <person name="Feng H."/>
            <person name="Zhu P."/>
            <person name="Li B."/>
            <person name="Liu Q."/>
            <person name="Fairley S."/>
            <person name="Magor K.E."/>
            <person name="Du Z."/>
            <person name="Hu X."/>
            <person name="Goodman L."/>
            <person name="Tafer H."/>
            <person name="Vignal A."/>
            <person name="Lee T."/>
            <person name="Kim K.W."/>
            <person name="Sheng Z."/>
            <person name="An Y."/>
            <person name="Searle S."/>
            <person name="Herrero J."/>
            <person name="Groenen M.A."/>
            <person name="Crooijmans R.P."/>
            <person name="Faraut T."/>
            <person name="Cai Q."/>
            <person name="Webster R.G."/>
            <person name="Aldridge J.R."/>
            <person name="Warren W.C."/>
            <person name="Bartschat S."/>
            <person name="Kehr S."/>
            <person name="Marz M."/>
            <person name="Stadler P.F."/>
            <person name="Smith J."/>
            <person name="Kraus R.H."/>
            <person name="Zhao Y."/>
            <person name="Ren L."/>
            <person name="Fei J."/>
            <person name="Morisson M."/>
            <person name="Kaiser P."/>
            <person name="Griffin D.K."/>
            <person name="Rao M."/>
            <person name="Pitel F."/>
            <person name="Wang J."/>
            <person name="Li N."/>
        </authorList>
    </citation>
    <scope>NUCLEOTIDE SEQUENCE [LARGE SCALE GENOMIC DNA]</scope>
</reference>
<protein>
    <submittedName>
        <fullName evidence="1">Uncharacterized protein</fullName>
    </submittedName>
</protein>
<dbReference type="EMBL" id="KB743896">
    <property type="protein sequence ID" value="EOA96700.1"/>
    <property type="molecule type" value="Genomic_DNA"/>
</dbReference>
<evidence type="ECO:0000313" key="1">
    <source>
        <dbReference type="EMBL" id="EOA96700.1"/>
    </source>
</evidence>